<protein>
    <submittedName>
        <fullName evidence="8">Flowering time control protein FPA-2</fullName>
    </submittedName>
    <submittedName>
        <fullName evidence="7">Flowering time control protein FPA2</fullName>
    </submittedName>
</protein>
<dbReference type="Pfam" id="PF00076">
    <property type="entry name" value="RRM_1"/>
    <property type="match status" value="3"/>
</dbReference>
<dbReference type="InterPro" id="IPR012677">
    <property type="entry name" value="Nucleotide-bd_a/b_plait_sf"/>
</dbReference>
<feature type="region of interest" description="Disordered" evidence="5">
    <location>
        <begin position="341"/>
        <end position="412"/>
    </location>
</feature>
<evidence type="ECO:0000256" key="4">
    <source>
        <dbReference type="PROSITE-ProRule" id="PRU00176"/>
    </source>
</evidence>
<feature type="domain" description="RRM" evidence="6">
    <location>
        <begin position="219"/>
        <end position="292"/>
    </location>
</feature>
<dbReference type="SUPFAM" id="SSF54928">
    <property type="entry name" value="RNA-binding domain, RBD"/>
    <property type="match status" value="2"/>
</dbReference>
<dbReference type="PANTHER" id="PTHR23189">
    <property type="entry name" value="RNA RECOGNITION MOTIF-CONTAINING"/>
    <property type="match status" value="1"/>
</dbReference>
<feature type="domain" description="RRM" evidence="6">
    <location>
        <begin position="20"/>
        <end position="92"/>
    </location>
</feature>
<evidence type="ECO:0000256" key="5">
    <source>
        <dbReference type="SAM" id="MobiDB-lite"/>
    </source>
</evidence>
<dbReference type="Gene3D" id="3.30.70.330">
    <property type="match status" value="3"/>
</dbReference>
<evidence type="ECO:0000256" key="2">
    <source>
        <dbReference type="ARBA" id="ARBA00022884"/>
    </source>
</evidence>
<evidence type="ECO:0000259" key="6">
    <source>
        <dbReference type="PROSITE" id="PS50102"/>
    </source>
</evidence>
<dbReference type="GO" id="GO:0003723">
    <property type="term" value="F:RNA binding"/>
    <property type="evidence" value="ECO:0007669"/>
    <property type="project" value="UniProtKB-UniRule"/>
</dbReference>
<dbReference type="PROSITE" id="PS50102">
    <property type="entry name" value="RRM"/>
    <property type="match status" value="3"/>
</dbReference>
<feature type="domain" description="RRM" evidence="6">
    <location>
        <begin position="97"/>
        <end position="169"/>
    </location>
</feature>
<reference evidence="7" key="1">
    <citation type="submission" date="2014-02" db="EMBL/GenBank/DDBJ databases">
        <title>Gene cloning of flowering time control family from embryogenic callus in Dimocarpus longan.</title>
        <authorList>
            <person name="Chen Y.K."/>
            <person name="Lai Z.X."/>
            <person name="Lin Y.L."/>
        </authorList>
    </citation>
    <scope>NUCLEOTIDE SEQUENCE</scope>
    <source>
        <tissue evidence="7">Embryogenic callus</tissue>
    </source>
</reference>
<organism evidence="7">
    <name type="scientific">Dimocarpus longan</name>
    <dbReference type="NCBI Taxonomy" id="128017"/>
    <lineage>
        <taxon>Eukaryota</taxon>
        <taxon>Viridiplantae</taxon>
        <taxon>Streptophyta</taxon>
        <taxon>Embryophyta</taxon>
        <taxon>Tracheophyta</taxon>
        <taxon>Spermatophyta</taxon>
        <taxon>Magnoliopsida</taxon>
        <taxon>eudicotyledons</taxon>
        <taxon>Gunneridae</taxon>
        <taxon>Pentapetalae</taxon>
        <taxon>rosids</taxon>
        <taxon>malvids</taxon>
        <taxon>Sapindales</taxon>
        <taxon>Sapindaceae</taxon>
        <taxon>Dimocarpus</taxon>
    </lineage>
</organism>
<dbReference type="EMBL" id="KJ480946">
    <property type="protein sequence ID" value="AHZ89703.1"/>
    <property type="molecule type" value="mRNA"/>
</dbReference>
<dbReference type="CDD" id="cd00590">
    <property type="entry name" value="RRM_SF"/>
    <property type="match status" value="1"/>
</dbReference>
<dbReference type="AlphaFoldDB" id="A0A059VBR3"/>
<dbReference type="InterPro" id="IPR000504">
    <property type="entry name" value="RRM_dom"/>
</dbReference>
<dbReference type="InterPro" id="IPR035979">
    <property type="entry name" value="RBD_domain_sf"/>
</dbReference>
<evidence type="ECO:0000256" key="1">
    <source>
        <dbReference type="ARBA" id="ARBA00004123"/>
    </source>
</evidence>
<feature type="region of interest" description="Disordered" evidence="5">
    <location>
        <begin position="727"/>
        <end position="787"/>
    </location>
</feature>
<gene>
    <name evidence="7" type="primary">FPA2-a</name>
    <name evidence="8" type="synonym">FPA2-b</name>
</gene>
<dbReference type="InterPro" id="IPR012921">
    <property type="entry name" value="SPOC_C"/>
</dbReference>
<keyword evidence="2 4" id="KW-0694">RNA-binding</keyword>
<comment type="subcellular location">
    <subcellularLocation>
        <location evidence="1">Nucleus</location>
    </subcellularLocation>
</comment>
<dbReference type="GO" id="GO:0005634">
    <property type="term" value="C:nucleus"/>
    <property type="evidence" value="ECO:0007669"/>
    <property type="project" value="UniProtKB-SubCell"/>
</dbReference>
<dbReference type="SMART" id="SM00360">
    <property type="entry name" value="RRM"/>
    <property type="match status" value="3"/>
</dbReference>
<sequence>MSRGNRGEGGLSEERAAPSNNLWVGNLRPETSDSDLMQLFVRDGALDSVATYSSRSFAFVYFKRVDDAKAAKEALQGTPLHGTPIKIEFARPAKPCKHLWVGGISPTVSKEELEEEFLKFGKIEDFKFVRDRSTAYVVYVRLEDASQAMKNMNGKQIGGDQIRVDFLRSQPSRREPVLHDLRDGSFLNRNTGFPDAHLAYKRLHPQYSMGRKDDGQPSNVLWVGYPPSVQIDEQMLHNAMILFGEIERIKSFPSRNYSFVEFRSVDEARRAKEGLEGRLFNDPRITIMYSNSELAPGKDYPGSYAGMRGPRPEMFFSDHPFRPQMDAPGHNHSMLPSGPLQTGGAIGQNMPMRSLGAQGSLDPLHSGPEFKDFHGMQDANPKPLEPNWRRLSPSPGMRTSPAPGIRQPMRPGSGSWDLYDANCFQRDPKRSRLDSSLSIDDATFPPRKIDESGLGLEQSYGIGSVAGRGASGAFLNVEGRNHLSPVGTRMSTAGSGLGHGDSDCIWRGVIAKGGTPVCHARCVPIGKGIGTELPEVVNCSARTGLDMLTKHYADSIGFDIVFFLPDSEDDFASYTEFLRYLGSKDRAGVAKFDDGTTLFLVPPSDFLTKVLKVMGPERLYGVVLKLPQQSMPSSQIVDRQTIPPHRADYSLPRPKDEQVLPVEYNRFLHDDSKVPAEQHFLHASESFPIQPSSLDRGSSNSAAVSQAGVALTPELIATLASFLPSAPQSSAAEGAPPTLSSSSIRPQLPQSFPPSSTSSHGLYVDNASSESAGQSVERLGNPLNPMPQSQVHYYSSFGSTSNQSAQVVHGSTQFQESNVSLQHQGTLSSRPLTNFSIPPQSAHIVVSPSVTHQYQYDVPPNNQRVGMVHATDASTVYASQAFPQTGNAAAMSNPVTFSQPPNIMPFSAEKVNLDHPNQVQQLQSVLSGAGQGMSEDEVDKNQRYQSTLQFAANLLLQIQNQQQQQQTNTPGGRGTGNQL</sequence>
<feature type="compositionally biased region" description="Polar residues" evidence="5">
    <location>
        <begin position="738"/>
        <end position="774"/>
    </location>
</feature>
<accession>A0A059VBR3</accession>
<dbReference type="FunFam" id="3.30.70.330:FF:000415">
    <property type="entry name" value="Flowering time control protein FPA"/>
    <property type="match status" value="1"/>
</dbReference>
<name>A0A059VBR3_9ROSI</name>
<evidence type="ECO:0000256" key="3">
    <source>
        <dbReference type="ARBA" id="ARBA00023242"/>
    </source>
</evidence>
<keyword evidence="3" id="KW-0539">Nucleus</keyword>
<evidence type="ECO:0000313" key="7">
    <source>
        <dbReference type="EMBL" id="AHZ89702.1"/>
    </source>
</evidence>
<dbReference type="EMBL" id="KJ480945">
    <property type="protein sequence ID" value="AHZ89702.1"/>
    <property type="molecule type" value="mRNA"/>
</dbReference>
<proteinExistence type="evidence at transcript level"/>
<evidence type="ECO:0000313" key="8">
    <source>
        <dbReference type="EMBL" id="AHZ89703.1"/>
    </source>
</evidence>
<dbReference type="Pfam" id="PF07744">
    <property type="entry name" value="SPOC"/>
    <property type="match status" value="1"/>
</dbReference>
<dbReference type="FunFam" id="3.30.70.330:FF:000497">
    <property type="entry name" value="flowering time control protein FPA"/>
    <property type="match status" value="1"/>
</dbReference>